<keyword evidence="3" id="KW-0378">Hydrolase</keyword>
<dbReference type="InterPro" id="IPR031675">
    <property type="entry name" value="STPPase_N"/>
</dbReference>
<evidence type="ECO:0000256" key="4">
    <source>
        <dbReference type="ARBA" id="ARBA00023211"/>
    </source>
</evidence>
<accession>A0A1E5R3D0</accession>
<name>A0A1E5R3D0_9ASCO</name>
<dbReference type="InterPro" id="IPR029052">
    <property type="entry name" value="Metallo-depent_PP-like"/>
</dbReference>
<gene>
    <name evidence="6" type="ORF">AWRI3578_g3897</name>
</gene>
<evidence type="ECO:0000256" key="2">
    <source>
        <dbReference type="ARBA" id="ARBA00022723"/>
    </source>
</evidence>
<dbReference type="AlphaFoldDB" id="A0A1E5R3D0"/>
<evidence type="ECO:0000313" key="6">
    <source>
        <dbReference type="EMBL" id="OEJ81409.1"/>
    </source>
</evidence>
<keyword evidence="7" id="KW-1185">Reference proteome</keyword>
<dbReference type="EMBL" id="LPNL01000009">
    <property type="protein sequence ID" value="OEJ81409.1"/>
    <property type="molecule type" value="Genomic_DNA"/>
</dbReference>
<dbReference type="GO" id="GO:0004722">
    <property type="term" value="F:protein serine/threonine phosphatase activity"/>
    <property type="evidence" value="ECO:0007669"/>
    <property type="project" value="UniProtKB-EC"/>
</dbReference>
<sequence length="84" mass="9688">MTETEENKVNVTVDVDNIIERLLEVRGTKPGQQVQLAEHEIRFLCSEARAIFIKQPILLELEAPIKVCSKDELKRNKENSHVDF</sequence>
<protein>
    <recommendedName>
        <fullName evidence="1">protein-serine/threonine phosphatase</fullName>
        <ecNumber evidence="1">3.1.3.16</ecNumber>
    </recommendedName>
</protein>
<dbReference type="Pfam" id="PF16891">
    <property type="entry name" value="STPPase_N"/>
    <property type="match status" value="1"/>
</dbReference>
<comment type="caution">
    <text evidence="6">The sequence shown here is derived from an EMBL/GenBank/DDBJ whole genome shotgun (WGS) entry which is preliminary data.</text>
</comment>
<keyword evidence="4" id="KW-0464">Manganese</keyword>
<proteinExistence type="predicted"/>
<evidence type="ECO:0000256" key="1">
    <source>
        <dbReference type="ARBA" id="ARBA00013081"/>
    </source>
</evidence>
<dbReference type="EC" id="3.1.3.16" evidence="1"/>
<dbReference type="Gene3D" id="3.60.21.10">
    <property type="match status" value="1"/>
</dbReference>
<dbReference type="OrthoDB" id="1930084at2759"/>
<reference evidence="7" key="1">
    <citation type="journal article" date="2016" name="Genome Announc.">
        <title>Genome sequences of three species of Hanseniaspora isolated from spontaneous wine fermentations.</title>
        <authorList>
            <person name="Sternes P.R."/>
            <person name="Lee D."/>
            <person name="Kutyna D.R."/>
            <person name="Borneman A.R."/>
        </authorList>
    </citation>
    <scope>NUCLEOTIDE SEQUENCE [LARGE SCALE GENOMIC DNA]</scope>
    <source>
        <strain evidence="7">AWRI3578</strain>
    </source>
</reference>
<organism evidence="6 7">
    <name type="scientific">Hanseniaspora opuntiae</name>
    <dbReference type="NCBI Taxonomy" id="211096"/>
    <lineage>
        <taxon>Eukaryota</taxon>
        <taxon>Fungi</taxon>
        <taxon>Dikarya</taxon>
        <taxon>Ascomycota</taxon>
        <taxon>Saccharomycotina</taxon>
        <taxon>Saccharomycetes</taxon>
        <taxon>Saccharomycodales</taxon>
        <taxon>Saccharomycodaceae</taxon>
        <taxon>Hanseniaspora</taxon>
    </lineage>
</organism>
<evidence type="ECO:0000259" key="5">
    <source>
        <dbReference type="Pfam" id="PF16891"/>
    </source>
</evidence>
<feature type="domain" description="Serine-threonine protein phosphatase N-terminal" evidence="5">
    <location>
        <begin position="15"/>
        <end position="62"/>
    </location>
</feature>
<dbReference type="GO" id="GO:0046872">
    <property type="term" value="F:metal ion binding"/>
    <property type="evidence" value="ECO:0007669"/>
    <property type="project" value="UniProtKB-KW"/>
</dbReference>
<keyword evidence="2" id="KW-0479">Metal-binding</keyword>
<dbReference type="Proteomes" id="UP000095605">
    <property type="component" value="Unassembled WGS sequence"/>
</dbReference>
<evidence type="ECO:0000313" key="7">
    <source>
        <dbReference type="Proteomes" id="UP000095605"/>
    </source>
</evidence>
<dbReference type="SUPFAM" id="SSF56300">
    <property type="entry name" value="Metallo-dependent phosphatases"/>
    <property type="match status" value="1"/>
</dbReference>
<evidence type="ECO:0000256" key="3">
    <source>
        <dbReference type="ARBA" id="ARBA00022801"/>
    </source>
</evidence>